<evidence type="ECO:0000313" key="2">
    <source>
        <dbReference type="Proteomes" id="UP001152798"/>
    </source>
</evidence>
<proteinExistence type="predicted"/>
<dbReference type="AlphaFoldDB" id="A0A9P0HI12"/>
<gene>
    <name evidence="1" type="ORF">NEZAVI_LOCUS11027</name>
</gene>
<keyword evidence="2" id="KW-1185">Reference proteome</keyword>
<dbReference type="Proteomes" id="UP001152798">
    <property type="component" value="Chromosome 5"/>
</dbReference>
<protein>
    <submittedName>
        <fullName evidence="1">Uncharacterized protein</fullName>
    </submittedName>
</protein>
<accession>A0A9P0HI12</accession>
<reference evidence="1" key="1">
    <citation type="submission" date="2022-01" db="EMBL/GenBank/DDBJ databases">
        <authorList>
            <person name="King R."/>
        </authorList>
    </citation>
    <scope>NUCLEOTIDE SEQUENCE</scope>
</reference>
<evidence type="ECO:0000313" key="1">
    <source>
        <dbReference type="EMBL" id="CAH1402142.1"/>
    </source>
</evidence>
<dbReference type="EMBL" id="OV725081">
    <property type="protein sequence ID" value="CAH1402142.1"/>
    <property type="molecule type" value="Genomic_DNA"/>
</dbReference>
<sequence>MPTTWEAEAGSRQLEILHKGRSKRISTPPLTPVAACKPPITFSTPRPCHSLISHATTWYHRPQACFNCVFVSCKG</sequence>
<name>A0A9P0HI12_NEZVI</name>
<organism evidence="1 2">
    <name type="scientific">Nezara viridula</name>
    <name type="common">Southern green stink bug</name>
    <name type="synonym">Cimex viridulus</name>
    <dbReference type="NCBI Taxonomy" id="85310"/>
    <lineage>
        <taxon>Eukaryota</taxon>
        <taxon>Metazoa</taxon>
        <taxon>Ecdysozoa</taxon>
        <taxon>Arthropoda</taxon>
        <taxon>Hexapoda</taxon>
        <taxon>Insecta</taxon>
        <taxon>Pterygota</taxon>
        <taxon>Neoptera</taxon>
        <taxon>Paraneoptera</taxon>
        <taxon>Hemiptera</taxon>
        <taxon>Heteroptera</taxon>
        <taxon>Panheteroptera</taxon>
        <taxon>Pentatomomorpha</taxon>
        <taxon>Pentatomoidea</taxon>
        <taxon>Pentatomidae</taxon>
        <taxon>Pentatominae</taxon>
        <taxon>Nezara</taxon>
    </lineage>
</organism>